<feature type="transmembrane region" description="Helical" evidence="1">
    <location>
        <begin position="295"/>
        <end position="315"/>
    </location>
</feature>
<protein>
    <submittedName>
        <fullName evidence="3">Sensor histidine kinase</fullName>
    </submittedName>
</protein>
<reference evidence="3 4" key="1">
    <citation type="submission" date="2018-08" db="EMBL/GenBank/DDBJ databases">
        <title>A genome reference for cultivated species of the human gut microbiota.</title>
        <authorList>
            <person name="Zou Y."/>
            <person name="Xue W."/>
            <person name="Luo G."/>
        </authorList>
    </citation>
    <scope>NUCLEOTIDE SEQUENCE [LARGE SCALE GENOMIC DNA]</scope>
    <source>
        <strain evidence="3 4">AF26-4BH</strain>
    </source>
</reference>
<dbReference type="InterPro" id="IPR010559">
    <property type="entry name" value="Sig_transdc_His_kin_internal"/>
</dbReference>
<dbReference type="GO" id="GO:0000155">
    <property type="term" value="F:phosphorelay sensor kinase activity"/>
    <property type="evidence" value="ECO:0007669"/>
    <property type="project" value="InterPro"/>
</dbReference>
<dbReference type="Gene3D" id="3.30.450.20">
    <property type="entry name" value="PAS domain"/>
    <property type="match status" value="2"/>
</dbReference>
<keyword evidence="3" id="KW-0808">Transferase</keyword>
<dbReference type="OrthoDB" id="9776552at2"/>
<dbReference type="InterPro" id="IPR050640">
    <property type="entry name" value="Bact_2-comp_sensor_kinase"/>
</dbReference>
<dbReference type="Proteomes" id="UP000261166">
    <property type="component" value="Unassembled WGS sequence"/>
</dbReference>
<keyword evidence="1" id="KW-1133">Transmembrane helix</keyword>
<dbReference type="GO" id="GO:0016020">
    <property type="term" value="C:membrane"/>
    <property type="evidence" value="ECO:0007669"/>
    <property type="project" value="InterPro"/>
</dbReference>
<evidence type="ECO:0000259" key="2">
    <source>
        <dbReference type="Pfam" id="PF06580"/>
    </source>
</evidence>
<feature type="transmembrane region" description="Helical" evidence="1">
    <location>
        <begin position="20"/>
        <end position="40"/>
    </location>
</feature>
<accession>A0A3E3IJA2</accession>
<evidence type="ECO:0000256" key="1">
    <source>
        <dbReference type="SAM" id="Phobius"/>
    </source>
</evidence>
<comment type="caution">
    <text evidence="3">The sequence shown here is derived from an EMBL/GenBank/DDBJ whole genome shotgun (WGS) entry which is preliminary data.</text>
</comment>
<feature type="domain" description="Signal transduction histidine kinase internal region" evidence="2">
    <location>
        <begin position="386"/>
        <end position="464"/>
    </location>
</feature>
<organism evidence="3 4">
    <name type="scientific">Eisenbergiella massiliensis</name>
    <dbReference type="NCBI Taxonomy" id="1720294"/>
    <lineage>
        <taxon>Bacteria</taxon>
        <taxon>Bacillati</taxon>
        <taxon>Bacillota</taxon>
        <taxon>Clostridia</taxon>
        <taxon>Lachnospirales</taxon>
        <taxon>Lachnospiraceae</taxon>
        <taxon>Eisenbergiella</taxon>
    </lineage>
</organism>
<evidence type="ECO:0000313" key="4">
    <source>
        <dbReference type="Proteomes" id="UP000261166"/>
    </source>
</evidence>
<dbReference type="PANTHER" id="PTHR34220:SF7">
    <property type="entry name" value="SENSOR HISTIDINE KINASE YPDA"/>
    <property type="match status" value="1"/>
</dbReference>
<keyword evidence="3" id="KW-0418">Kinase</keyword>
<dbReference type="AlphaFoldDB" id="A0A3E3IJA2"/>
<gene>
    <name evidence="3" type="ORF">DWY69_22610</name>
</gene>
<dbReference type="RefSeq" id="WP_025487887.1">
    <property type="nucleotide sequence ID" value="NZ_QVLU01000025.1"/>
</dbReference>
<sequence>MNSLKKRLKNRSLKSSSLLAFIVSFLIPSFLLILLLFLCYMRITVKTQEKEYKNTLNILSSHLVNHINSNSGLSLTYLFDPEVSNLYFFLNKKEYTQDLLSYTHYAQDFTSTLNNRMTLLGNSITGIGFIPYRNNCDKLFYLKKYNKLQIIDSYDYKQSRWYYELQSNNQTALFVPSETSIEENTISLIRTVKNIDKRQIVGYEILDISLDFIFESLKDISMSQYSGIFLESPKNELLFSTNNALAPVVQSLLNTETGANGPSGQYDLYSFKDSSFGFTFYYLSSRYDLYRSLRYATALVLLFYLGMIVMAAFIFGHTYRSLTRSITPVLTTMDKYHAGDSHIQCDTSQCNISEISAIAVNLNEMIEKINIHIDNEYKFKMEQKIAEYQTLQSEINPHFLHNILNLLIALNRLGDRTSLEQSIISLSRLFRYTCEHNFNSTIQQEFNFIQDYLFLQKTRFDERLDFQIFIEPGLEDFEIPKLLVQPLIENAIVHGLEPSDCNEIIQLSAFTTTSCNGDEFMVITVINSGLPYIENRSYKRVGLKNIEERLTIFSPNSFFIIRGGIDKPTKCTIMIPKEKLKEEKR</sequence>
<dbReference type="Pfam" id="PF06580">
    <property type="entry name" value="His_kinase"/>
    <property type="match status" value="1"/>
</dbReference>
<dbReference type="PANTHER" id="PTHR34220">
    <property type="entry name" value="SENSOR HISTIDINE KINASE YPDA"/>
    <property type="match status" value="1"/>
</dbReference>
<keyword evidence="1" id="KW-0472">Membrane</keyword>
<name>A0A3E3IJA2_9FIRM</name>
<keyword evidence="1" id="KW-0812">Transmembrane</keyword>
<dbReference type="EMBL" id="QVLU01000025">
    <property type="protein sequence ID" value="RGE67150.1"/>
    <property type="molecule type" value="Genomic_DNA"/>
</dbReference>
<proteinExistence type="predicted"/>
<evidence type="ECO:0000313" key="3">
    <source>
        <dbReference type="EMBL" id="RGE67150.1"/>
    </source>
</evidence>